<organism evidence="2 3">
    <name type="scientific">Roseateles agri</name>
    <dbReference type="NCBI Taxonomy" id="3098619"/>
    <lineage>
        <taxon>Bacteria</taxon>
        <taxon>Pseudomonadati</taxon>
        <taxon>Pseudomonadota</taxon>
        <taxon>Betaproteobacteria</taxon>
        <taxon>Burkholderiales</taxon>
        <taxon>Sphaerotilaceae</taxon>
        <taxon>Roseateles</taxon>
    </lineage>
</organism>
<dbReference type="RefSeq" id="WP_320422992.1">
    <property type="nucleotide sequence ID" value="NZ_JAXCLA010000003.1"/>
</dbReference>
<dbReference type="Proteomes" id="UP001285263">
    <property type="component" value="Unassembled WGS sequence"/>
</dbReference>
<sequence>MNNSVFTQSEFWLLVLFSTVLPFAIYRWLWARRSVSPAALMSFAVCLVVLAGLDVYLLQLLRRAALGTAWLVDDAIFASELSTALYLLPALFGGIGINIASHVLIRHFEPAEKRFERAHRGE</sequence>
<keyword evidence="1" id="KW-1133">Transmembrane helix</keyword>
<proteinExistence type="predicted"/>
<protein>
    <recommendedName>
        <fullName evidence="4">Lycopene cyclase domain-containing protein</fullName>
    </recommendedName>
</protein>
<feature type="transmembrane region" description="Helical" evidence="1">
    <location>
        <begin position="81"/>
        <end position="105"/>
    </location>
</feature>
<name>A0ABU5DFQ3_9BURK</name>
<feature type="transmembrane region" description="Helical" evidence="1">
    <location>
        <begin position="12"/>
        <end position="31"/>
    </location>
</feature>
<accession>A0ABU5DFQ3</accession>
<evidence type="ECO:0000313" key="2">
    <source>
        <dbReference type="EMBL" id="MDY0745091.1"/>
    </source>
</evidence>
<reference evidence="2 3" key="1">
    <citation type="submission" date="2023-11" db="EMBL/GenBank/DDBJ databases">
        <title>Paucibacter sp. nov., isolated from fresh soil in Korea.</title>
        <authorList>
            <person name="Le N.T.T."/>
        </authorList>
    </citation>
    <scope>NUCLEOTIDE SEQUENCE [LARGE SCALE GENOMIC DNA]</scope>
    <source>
        <strain evidence="2 3">R3-3</strain>
    </source>
</reference>
<gene>
    <name evidence="2" type="ORF">SNE35_11255</name>
</gene>
<comment type="caution">
    <text evidence="2">The sequence shown here is derived from an EMBL/GenBank/DDBJ whole genome shotgun (WGS) entry which is preliminary data.</text>
</comment>
<evidence type="ECO:0000256" key="1">
    <source>
        <dbReference type="SAM" id="Phobius"/>
    </source>
</evidence>
<keyword evidence="1" id="KW-0472">Membrane</keyword>
<feature type="transmembrane region" description="Helical" evidence="1">
    <location>
        <begin position="38"/>
        <end position="61"/>
    </location>
</feature>
<dbReference type="EMBL" id="JAXCLA010000003">
    <property type="protein sequence ID" value="MDY0745091.1"/>
    <property type="molecule type" value="Genomic_DNA"/>
</dbReference>
<keyword evidence="3" id="KW-1185">Reference proteome</keyword>
<keyword evidence="1" id="KW-0812">Transmembrane</keyword>
<evidence type="ECO:0000313" key="3">
    <source>
        <dbReference type="Proteomes" id="UP001285263"/>
    </source>
</evidence>
<evidence type="ECO:0008006" key="4">
    <source>
        <dbReference type="Google" id="ProtNLM"/>
    </source>
</evidence>